<name>M3F6S2_LEPBO</name>
<dbReference type="BioCyc" id="LBOR1193007:G11KN-1492-MONOMER"/>
<evidence type="ECO:0000313" key="2">
    <source>
        <dbReference type="Proteomes" id="UP000011783"/>
    </source>
</evidence>
<organism evidence="1 2">
    <name type="scientific">Leptospira borgpetersenii str. 200701203</name>
    <dbReference type="NCBI Taxonomy" id="1193007"/>
    <lineage>
        <taxon>Bacteria</taxon>
        <taxon>Pseudomonadati</taxon>
        <taxon>Spirochaetota</taxon>
        <taxon>Spirochaetia</taxon>
        <taxon>Leptospirales</taxon>
        <taxon>Leptospiraceae</taxon>
        <taxon>Leptospira</taxon>
    </lineage>
</organism>
<protein>
    <submittedName>
        <fullName evidence="1">Uncharacterized protein</fullName>
    </submittedName>
</protein>
<gene>
    <name evidence="1" type="ORF">LEP1GSC123_1239</name>
</gene>
<sequence>MDWYQYSNWYRDHLLFLKDISGDGVWFSDLKDSLSMQDFSDYHHFTFPGMVKMNPIYAGEFVKISERQRHNLLKP</sequence>
<dbReference type="EMBL" id="AKWO02000109">
    <property type="protein sequence ID" value="EMF97667.1"/>
    <property type="molecule type" value="Genomic_DNA"/>
</dbReference>
<reference evidence="1 2" key="1">
    <citation type="submission" date="2013-01" db="EMBL/GenBank/DDBJ databases">
        <authorList>
            <person name="Harkins D.M."/>
            <person name="Durkin A.S."/>
            <person name="Brinkac L.M."/>
            <person name="Haft D.H."/>
            <person name="Selengut J.D."/>
            <person name="Sanka R."/>
            <person name="DePew J."/>
            <person name="Purushe J."/>
            <person name="Picardeau M."/>
            <person name="Werts C."/>
            <person name="Goarant C."/>
            <person name="Vinetz J.M."/>
            <person name="Sutton G.G."/>
            <person name="Nierman W.C."/>
            <person name="Fouts D.E."/>
        </authorList>
    </citation>
    <scope>NUCLEOTIDE SEQUENCE [LARGE SCALE GENOMIC DNA]</scope>
    <source>
        <strain evidence="1 2">200701203</strain>
    </source>
</reference>
<dbReference type="Proteomes" id="UP000011783">
    <property type="component" value="Unassembled WGS sequence"/>
</dbReference>
<evidence type="ECO:0000313" key="1">
    <source>
        <dbReference type="EMBL" id="EMF97667.1"/>
    </source>
</evidence>
<dbReference type="AlphaFoldDB" id="M3F6S2"/>
<proteinExistence type="predicted"/>
<accession>M3F6S2</accession>
<comment type="caution">
    <text evidence="1">The sequence shown here is derived from an EMBL/GenBank/DDBJ whole genome shotgun (WGS) entry which is preliminary data.</text>
</comment>